<evidence type="ECO:0000313" key="3">
    <source>
        <dbReference type="Proteomes" id="UP000076532"/>
    </source>
</evidence>
<feature type="region of interest" description="Disordered" evidence="1">
    <location>
        <begin position="319"/>
        <end position="343"/>
    </location>
</feature>
<protein>
    <submittedName>
        <fullName evidence="2">Uncharacterized protein</fullName>
    </submittedName>
</protein>
<feature type="region of interest" description="Disordered" evidence="1">
    <location>
        <begin position="234"/>
        <end position="283"/>
    </location>
</feature>
<organism evidence="2 3">
    <name type="scientific">Athelia psychrophila</name>
    <dbReference type="NCBI Taxonomy" id="1759441"/>
    <lineage>
        <taxon>Eukaryota</taxon>
        <taxon>Fungi</taxon>
        <taxon>Dikarya</taxon>
        <taxon>Basidiomycota</taxon>
        <taxon>Agaricomycotina</taxon>
        <taxon>Agaricomycetes</taxon>
        <taxon>Agaricomycetidae</taxon>
        <taxon>Atheliales</taxon>
        <taxon>Atheliaceae</taxon>
        <taxon>Athelia</taxon>
    </lineage>
</organism>
<gene>
    <name evidence="2" type="ORF">FIBSPDRAFT_962950</name>
</gene>
<feature type="compositionally biased region" description="Polar residues" evidence="1">
    <location>
        <begin position="406"/>
        <end position="420"/>
    </location>
</feature>
<feature type="compositionally biased region" description="Low complexity" evidence="1">
    <location>
        <begin position="105"/>
        <end position="122"/>
    </location>
</feature>
<feature type="region of interest" description="Disordered" evidence="1">
    <location>
        <begin position="168"/>
        <end position="196"/>
    </location>
</feature>
<accession>A0A165ZIZ1</accession>
<name>A0A165ZIZ1_9AGAM</name>
<dbReference type="Proteomes" id="UP000076532">
    <property type="component" value="Unassembled WGS sequence"/>
</dbReference>
<dbReference type="AlphaFoldDB" id="A0A165ZIZ1"/>
<feature type="compositionally biased region" description="Polar residues" evidence="1">
    <location>
        <begin position="327"/>
        <end position="343"/>
    </location>
</feature>
<dbReference type="EMBL" id="KV417676">
    <property type="protein sequence ID" value="KZP10642.1"/>
    <property type="molecule type" value="Genomic_DNA"/>
</dbReference>
<evidence type="ECO:0000313" key="2">
    <source>
        <dbReference type="EMBL" id="KZP10642.1"/>
    </source>
</evidence>
<evidence type="ECO:0000256" key="1">
    <source>
        <dbReference type="SAM" id="MobiDB-lite"/>
    </source>
</evidence>
<sequence>MNGAQSHARSPHTHCLPARPSPLPSHPIPHVLCTRPAQTALPASPCSGSPSARSELAASTPTAPSPPVRSQRGPTLACQHTHCPSPIGHGPRSGNLGVRHVQSQRLSARPPTAPRPSATSPTLAAVSTHTVYPPAPRSFAIPHVQLTRPMQRQPERAARTIAVSARVGPPAHLPRPCPSPPIRSQRGPTLARQHAHRALARWLPSPRSQPSPRSHPTAHAVFPHARCLHVLRKRPSQRAHAAAARPLTASPYDRRDGPGPLSARPQPSRPSPRSHPVSTLASSLHTRIQSTLASSLHACIPRLAPSTCTPIASPTLFRHAAHPPTWPTQRQPVHSQHAVQSQRGPTLARQHAHRALARQPPAPHSLLSLHSRIPRLTPSSRTPVAFTSTHGPRSQLTRRQPVRGSQAASTLSCSPSPILG</sequence>
<feature type="region of interest" description="Disordered" evidence="1">
    <location>
        <begin position="1"/>
        <end position="122"/>
    </location>
</feature>
<reference evidence="2 3" key="1">
    <citation type="journal article" date="2016" name="Mol. Biol. Evol.">
        <title>Comparative Genomics of Early-Diverging Mushroom-Forming Fungi Provides Insights into the Origins of Lignocellulose Decay Capabilities.</title>
        <authorList>
            <person name="Nagy L.G."/>
            <person name="Riley R."/>
            <person name="Tritt A."/>
            <person name="Adam C."/>
            <person name="Daum C."/>
            <person name="Floudas D."/>
            <person name="Sun H."/>
            <person name="Yadav J.S."/>
            <person name="Pangilinan J."/>
            <person name="Larsson K.H."/>
            <person name="Matsuura K."/>
            <person name="Barry K."/>
            <person name="Labutti K."/>
            <person name="Kuo R."/>
            <person name="Ohm R.A."/>
            <person name="Bhattacharya S.S."/>
            <person name="Shirouzu T."/>
            <person name="Yoshinaga Y."/>
            <person name="Martin F.M."/>
            <person name="Grigoriev I.V."/>
            <person name="Hibbett D.S."/>
        </authorList>
    </citation>
    <scope>NUCLEOTIDE SEQUENCE [LARGE SCALE GENOMIC DNA]</scope>
    <source>
        <strain evidence="2 3">CBS 109695</strain>
    </source>
</reference>
<proteinExistence type="predicted"/>
<feature type="compositionally biased region" description="Polar residues" evidence="1">
    <location>
        <begin position="377"/>
        <end position="398"/>
    </location>
</feature>
<keyword evidence="3" id="KW-1185">Reference proteome</keyword>
<feature type="compositionally biased region" description="Pro residues" evidence="1">
    <location>
        <begin position="171"/>
        <end position="181"/>
    </location>
</feature>
<feature type="region of interest" description="Disordered" evidence="1">
    <location>
        <begin position="375"/>
        <end position="420"/>
    </location>
</feature>